<dbReference type="AlphaFoldDB" id="A0A4P9XSW3"/>
<organism evidence="3 4">
    <name type="scientific">Thamnocephalis sphaerospora</name>
    <dbReference type="NCBI Taxonomy" id="78915"/>
    <lineage>
        <taxon>Eukaryota</taxon>
        <taxon>Fungi</taxon>
        <taxon>Fungi incertae sedis</taxon>
        <taxon>Zoopagomycota</taxon>
        <taxon>Zoopagomycotina</taxon>
        <taxon>Zoopagomycetes</taxon>
        <taxon>Zoopagales</taxon>
        <taxon>Sigmoideomycetaceae</taxon>
        <taxon>Thamnocephalis</taxon>
    </lineage>
</organism>
<dbReference type="OrthoDB" id="5576875at2759"/>
<evidence type="ECO:0000313" key="4">
    <source>
        <dbReference type="Proteomes" id="UP000271241"/>
    </source>
</evidence>
<name>A0A4P9XSW3_9FUNG</name>
<feature type="domain" description="Gag1-like clamp" evidence="2">
    <location>
        <begin position="39"/>
        <end position="131"/>
    </location>
</feature>
<reference evidence="4" key="1">
    <citation type="journal article" date="2018" name="Nat. Microbiol.">
        <title>Leveraging single-cell genomics to expand the fungal tree of life.</title>
        <authorList>
            <person name="Ahrendt S.R."/>
            <person name="Quandt C.A."/>
            <person name="Ciobanu D."/>
            <person name="Clum A."/>
            <person name="Salamov A."/>
            <person name="Andreopoulos B."/>
            <person name="Cheng J.F."/>
            <person name="Woyke T."/>
            <person name="Pelin A."/>
            <person name="Henrissat B."/>
            <person name="Reynolds N.K."/>
            <person name="Benny G.L."/>
            <person name="Smith M.E."/>
            <person name="James T.Y."/>
            <person name="Grigoriev I.V."/>
        </authorList>
    </citation>
    <scope>NUCLEOTIDE SEQUENCE [LARGE SCALE GENOMIC DNA]</scope>
    <source>
        <strain evidence="4">RSA 1356</strain>
    </source>
</reference>
<evidence type="ECO:0000313" key="3">
    <source>
        <dbReference type="EMBL" id="RKP08500.1"/>
    </source>
</evidence>
<dbReference type="EMBL" id="KZ992597">
    <property type="protein sequence ID" value="RKP08500.1"/>
    <property type="molecule type" value="Genomic_DNA"/>
</dbReference>
<dbReference type="Pfam" id="PF13259">
    <property type="entry name" value="clamp_Gag1-like"/>
    <property type="match status" value="1"/>
</dbReference>
<dbReference type="InterPro" id="IPR025124">
    <property type="entry name" value="Gag1-like_clamp"/>
</dbReference>
<gene>
    <name evidence="3" type="ORF">THASP1DRAFT_23524</name>
</gene>
<protein>
    <recommendedName>
        <fullName evidence="2">Gag1-like clamp domain-containing protein</fullName>
    </recommendedName>
</protein>
<proteinExistence type="predicted"/>
<accession>A0A4P9XSW3</accession>
<dbReference type="Proteomes" id="UP000271241">
    <property type="component" value="Unassembled WGS sequence"/>
</dbReference>
<feature type="region of interest" description="Disordered" evidence="1">
    <location>
        <begin position="1"/>
        <end position="43"/>
    </location>
</feature>
<sequence>MTQQRATKADESPSPCAGDEPASSGTSAWQPGTPAAAVPGVQHWETQRRHWTRHFEHRYEDDEEEAENRRLQAFGCDMVNTDLPAQRVPTATQLEHHRQLRKFVPENYDNIYDQLVLGQRKLSRPVPLSNVRGSARASAYTWLAAPTATGFAERANGVATFVGNIWRGTIACLQGGGHHARAHGHNTTAAATAALVAATDTAAAVASRSSEHGSIRLLGGIVDRTAPPPPPPPLLLLLVLLATQSSHGLIWHLAAMRQ</sequence>
<keyword evidence="4" id="KW-1185">Reference proteome</keyword>
<evidence type="ECO:0000256" key="1">
    <source>
        <dbReference type="SAM" id="MobiDB-lite"/>
    </source>
</evidence>
<evidence type="ECO:0000259" key="2">
    <source>
        <dbReference type="Pfam" id="PF13259"/>
    </source>
</evidence>